<comment type="caution">
    <text evidence="3">The sequence shown here is derived from an EMBL/GenBank/DDBJ whole genome shotgun (WGS) entry which is preliminary data.</text>
</comment>
<protein>
    <submittedName>
        <fullName evidence="3">CCD13 protein</fullName>
    </submittedName>
</protein>
<dbReference type="GO" id="GO:1905515">
    <property type="term" value="P:non-motile cilium assembly"/>
    <property type="evidence" value="ECO:0007669"/>
    <property type="project" value="TreeGrafter"/>
</dbReference>
<accession>A0A8X7WYF1</accession>
<dbReference type="Proteomes" id="UP000886611">
    <property type="component" value="Unassembled WGS sequence"/>
</dbReference>
<feature type="coiled-coil region" evidence="1">
    <location>
        <begin position="204"/>
        <end position="238"/>
    </location>
</feature>
<feature type="compositionally biased region" description="Polar residues" evidence="2">
    <location>
        <begin position="190"/>
        <end position="200"/>
    </location>
</feature>
<feature type="coiled-coil region" evidence="1">
    <location>
        <begin position="74"/>
        <end position="104"/>
    </location>
</feature>
<dbReference type="PANTHER" id="PTHR31935">
    <property type="entry name" value="COILED-COIL DOMAIN-CONTAINING PROTEIN 13"/>
    <property type="match status" value="1"/>
</dbReference>
<feature type="coiled-coil region" evidence="1">
    <location>
        <begin position="138"/>
        <end position="172"/>
    </location>
</feature>
<feature type="non-terminal residue" evidence="3">
    <location>
        <position position="692"/>
    </location>
</feature>
<feature type="compositionally biased region" description="Basic and acidic residues" evidence="2">
    <location>
        <begin position="29"/>
        <end position="43"/>
    </location>
</feature>
<feature type="region of interest" description="Disordered" evidence="2">
    <location>
        <begin position="173"/>
        <end position="204"/>
    </location>
</feature>
<keyword evidence="1" id="KW-0175">Coiled coil</keyword>
<sequence length="692" mass="78055">MISSDAAVNENLRLQFQALQEQQQRRLQKQMERKQERVQRSDKTPASQTADTFRVGDDLHLLDVIRDSPDSVNARLLEDEVDQLQSQMRELRDENSRLHKLLSEKDFEIKHLMKKREEDKLALAGTSGMAGDIAATKIVELSKKNRELTAETEREKSKVKQLVKRIRELEREPVCASAHDGADSRGHPSGSASAEKTSPENPEVRALQEKLAAANFKMSEYRNQLQTVRQELKVAHKVLANEVGEEVSIQQLVGSPGSWRGRAQQILVLQNKVRDLEQQLGQSSQRKRTSLSVEEEMLGLAALHKAPLQERNQSRIRSMEKERKEAVERLATDFEALQKEFEEQKKKLDASKARNQVLGSEVKSLKSQICTLLEKGRHDDELVDALLKQQKQMQELVSRLSQQEQSSKMAQHSQQGGSSETLKHNSLIEQLKQIVTEREGKVRELEEEIKQLTSKRQSREESKAKMAAAAGDSEGRADIDGTARIGSARTVSALGHTLVESTAARPLSANAADTSTNVAELKSLQAQCTEYRAVAQAAEVEREKLLELVTVLQRRLDEMKGLSLEAEQKLQEERKKAVVLEKQLEKNKLERNGQRSKVTAGAMLSSSKMNKTESLDVAPAGLAPGPLEAQIEELNVRLTSQMEQNATLKMALRSSQKSKEDDLKLYNEMMRQVKQVFLQALWQHRQDKKMST</sequence>
<feature type="coiled-coil region" evidence="1">
    <location>
        <begin position="521"/>
        <end position="590"/>
    </location>
</feature>
<dbReference type="GO" id="GO:0031122">
    <property type="term" value="P:cytoplasmic microtubule organization"/>
    <property type="evidence" value="ECO:0007669"/>
    <property type="project" value="TreeGrafter"/>
</dbReference>
<evidence type="ECO:0000256" key="2">
    <source>
        <dbReference type="SAM" id="MobiDB-lite"/>
    </source>
</evidence>
<name>A0A8X7WYF1_POLSE</name>
<dbReference type="GO" id="GO:0034451">
    <property type="term" value="C:centriolar satellite"/>
    <property type="evidence" value="ECO:0007669"/>
    <property type="project" value="TreeGrafter"/>
</dbReference>
<dbReference type="OrthoDB" id="10258312at2759"/>
<reference evidence="3 4" key="1">
    <citation type="journal article" date="2021" name="Cell">
        <title>Tracing the genetic footprints of vertebrate landing in non-teleost ray-finned fishes.</title>
        <authorList>
            <person name="Bi X."/>
            <person name="Wang K."/>
            <person name="Yang L."/>
            <person name="Pan H."/>
            <person name="Jiang H."/>
            <person name="Wei Q."/>
            <person name="Fang M."/>
            <person name="Yu H."/>
            <person name="Zhu C."/>
            <person name="Cai Y."/>
            <person name="He Y."/>
            <person name="Gan X."/>
            <person name="Zeng H."/>
            <person name="Yu D."/>
            <person name="Zhu Y."/>
            <person name="Jiang H."/>
            <person name="Qiu Q."/>
            <person name="Yang H."/>
            <person name="Zhang Y.E."/>
            <person name="Wang W."/>
            <person name="Zhu M."/>
            <person name="He S."/>
            <person name="Zhang G."/>
        </authorList>
    </citation>
    <scope>NUCLEOTIDE SEQUENCE [LARGE SCALE GENOMIC DNA]</scope>
    <source>
        <strain evidence="3">Bchr_013</strain>
    </source>
</reference>
<gene>
    <name evidence="3" type="primary">Ccdc13</name>
    <name evidence="3" type="ORF">GTO96_0018575</name>
</gene>
<dbReference type="RefSeq" id="XP_039609997.1">
    <property type="nucleotide sequence ID" value="XM_039754063.1"/>
</dbReference>
<organism evidence="3 4">
    <name type="scientific">Polypterus senegalus</name>
    <name type="common">Senegal bichir</name>
    <dbReference type="NCBI Taxonomy" id="55291"/>
    <lineage>
        <taxon>Eukaryota</taxon>
        <taxon>Metazoa</taxon>
        <taxon>Chordata</taxon>
        <taxon>Craniata</taxon>
        <taxon>Vertebrata</taxon>
        <taxon>Euteleostomi</taxon>
        <taxon>Actinopterygii</taxon>
        <taxon>Polypteriformes</taxon>
        <taxon>Polypteridae</taxon>
        <taxon>Polypterus</taxon>
    </lineage>
</organism>
<dbReference type="GeneID" id="120529857"/>
<dbReference type="PANTHER" id="PTHR31935:SF1">
    <property type="entry name" value="COILED-COIL DOMAIN-CONTAINING PROTEIN 13"/>
    <property type="match status" value="1"/>
</dbReference>
<feature type="non-terminal residue" evidence="3">
    <location>
        <position position="1"/>
    </location>
</feature>
<feature type="region of interest" description="Disordered" evidence="2">
    <location>
        <begin position="451"/>
        <end position="474"/>
    </location>
</feature>
<feature type="region of interest" description="Disordered" evidence="2">
    <location>
        <begin position="397"/>
        <end position="425"/>
    </location>
</feature>
<feature type="coiled-coil region" evidence="1">
    <location>
        <begin position="266"/>
        <end position="354"/>
    </location>
</feature>
<dbReference type="EMBL" id="JAATIS010007298">
    <property type="protein sequence ID" value="KAG2458435.1"/>
    <property type="molecule type" value="Genomic_DNA"/>
</dbReference>
<evidence type="ECO:0000313" key="3">
    <source>
        <dbReference type="EMBL" id="KAG2458435.1"/>
    </source>
</evidence>
<evidence type="ECO:0000256" key="1">
    <source>
        <dbReference type="SAM" id="Coils"/>
    </source>
</evidence>
<feature type="compositionally biased region" description="Polar residues" evidence="2">
    <location>
        <begin position="397"/>
        <end position="420"/>
    </location>
</feature>
<dbReference type="InterPro" id="IPR038929">
    <property type="entry name" value="CCDC13"/>
</dbReference>
<evidence type="ECO:0000313" key="4">
    <source>
        <dbReference type="Proteomes" id="UP000886611"/>
    </source>
</evidence>
<dbReference type="AlphaFoldDB" id="A0A8X7WYF1"/>
<proteinExistence type="predicted"/>
<keyword evidence="4" id="KW-1185">Reference proteome</keyword>
<feature type="region of interest" description="Disordered" evidence="2">
    <location>
        <begin position="25"/>
        <end position="49"/>
    </location>
</feature>